<evidence type="ECO:0000313" key="1">
    <source>
        <dbReference type="EMBL" id="OTI62440.1"/>
    </source>
</evidence>
<dbReference type="Proteomes" id="UP000194857">
    <property type="component" value="Unassembled WGS sequence"/>
</dbReference>
<sequence>MGWYFSPQSRSELIAELIAPQETERASVKVIAHALRGNVLWSVVQVTAKAEGVHRDLAPGQSLCTIRCDLLERSGGQWGYKPLDESMHPYYYSCPLSYLNLAPEQSADWRAGVRAYHARRRTSKEATAPATALTV</sequence>
<name>A0A2C9WYQ9_PSEAI</name>
<dbReference type="GeneID" id="24117375"/>
<proteinExistence type="predicted"/>
<comment type="caution">
    <text evidence="1">The sequence shown here is derived from an EMBL/GenBank/DDBJ whole genome shotgun (WGS) entry which is preliminary data.</text>
</comment>
<dbReference type="RefSeq" id="WP_012205969.1">
    <property type="nucleotide sequence ID" value="NZ_CP034354.1"/>
</dbReference>
<protein>
    <submittedName>
        <fullName evidence="1">Uncharacterized protein</fullName>
    </submittedName>
</protein>
<organism evidence="1 2">
    <name type="scientific">Pseudomonas aeruginosa</name>
    <dbReference type="NCBI Taxonomy" id="287"/>
    <lineage>
        <taxon>Bacteria</taxon>
        <taxon>Pseudomonadati</taxon>
        <taxon>Pseudomonadota</taxon>
        <taxon>Gammaproteobacteria</taxon>
        <taxon>Pseudomonadales</taxon>
        <taxon>Pseudomonadaceae</taxon>
        <taxon>Pseudomonas</taxon>
    </lineage>
</organism>
<evidence type="ECO:0000313" key="2">
    <source>
        <dbReference type="Proteomes" id="UP000194857"/>
    </source>
</evidence>
<reference evidence="1 2" key="1">
    <citation type="submission" date="2017-05" db="EMBL/GenBank/DDBJ databases">
        <authorList>
            <person name="Song R."/>
            <person name="Chenine A.L."/>
            <person name="Ruprecht R.M."/>
        </authorList>
    </citation>
    <scope>NUCLEOTIDE SEQUENCE [LARGE SCALE GENOMIC DNA]</scope>
    <source>
        <strain evidence="1 2">S567_C10_BS</strain>
    </source>
</reference>
<gene>
    <name evidence="1" type="ORF">CAZ10_12805</name>
</gene>
<accession>A0A2C9WYQ9</accession>
<dbReference type="EMBL" id="NFFZ01000005">
    <property type="protein sequence ID" value="OTI62440.1"/>
    <property type="molecule type" value="Genomic_DNA"/>
</dbReference>
<dbReference type="AlphaFoldDB" id="A0A2C9WYQ9"/>